<dbReference type="EMBL" id="MFKM01000009">
    <property type="protein sequence ID" value="OGG43628.1"/>
    <property type="molecule type" value="Genomic_DNA"/>
</dbReference>
<keyword evidence="5 13" id="KW-0547">Nucleotide-binding</keyword>
<dbReference type="PROSITE" id="PS00844">
    <property type="entry name" value="DALA_DALA_LIGASE_2"/>
    <property type="match status" value="1"/>
</dbReference>
<comment type="catalytic activity">
    <reaction evidence="10">
        <text>2 D-alanine + ATP = D-alanyl-D-alanine + ADP + phosphate + H(+)</text>
        <dbReference type="Rhea" id="RHEA:11224"/>
        <dbReference type="ChEBI" id="CHEBI:15378"/>
        <dbReference type="ChEBI" id="CHEBI:30616"/>
        <dbReference type="ChEBI" id="CHEBI:43474"/>
        <dbReference type="ChEBI" id="CHEBI:57416"/>
        <dbReference type="ChEBI" id="CHEBI:57822"/>
        <dbReference type="ChEBI" id="CHEBI:456216"/>
        <dbReference type="EC" id="6.3.2.4"/>
    </reaction>
</comment>
<dbReference type="Gene3D" id="3.30.1490.20">
    <property type="entry name" value="ATP-grasp fold, A domain"/>
    <property type="match status" value="1"/>
</dbReference>
<dbReference type="InterPro" id="IPR011095">
    <property type="entry name" value="Dala_Dala_lig_C"/>
</dbReference>
<feature type="active site" evidence="11">
    <location>
        <position position="145"/>
    </location>
</feature>
<dbReference type="GO" id="GO:0005737">
    <property type="term" value="C:cytoplasm"/>
    <property type="evidence" value="ECO:0007669"/>
    <property type="project" value="UniProtKB-SubCell"/>
</dbReference>
<evidence type="ECO:0000259" key="14">
    <source>
        <dbReference type="PROSITE" id="PS50975"/>
    </source>
</evidence>
<dbReference type="HAMAP" id="MF_00047">
    <property type="entry name" value="Dala_Dala_lig"/>
    <property type="match status" value="1"/>
</dbReference>
<keyword evidence="12" id="KW-0460">Magnesium</keyword>
<keyword evidence="9 10" id="KW-0961">Cell wall biogenesis/degradation</keyword>
<dbReference type="InterPro" id="IPR016185">
    <property type="entry name" value="PreATP-grasp_dom_sf"/>
</dbReference>
<gene>
    <name evidence="10" type="primary">ddl</name>
    <name evidence="15" type="ORF">A3G50_00950</name>
</gene>
<keyword evidence="4 10" id="KW-0436">Ligase</keyword>
<dbReference type="NCBIfam" id="NF002378">
    <property type="entry name" value="PRK01372.1"/>
    <property type="match status" value="1"/>
</dbReference>
<dbReference type="NCBIfam" id="TIGR01205">
    <property type="entry name" value="D_ala_D_alaTIGR"/>
    <property type="match status" value="1"/>
</dbReference>
<comment type="cofactor">
    <cofactor evidence="12">
        <name>Mg(2+)</name>
        <dbReference type="ChEBI" id="CHEBI:18420"/>
    </cofactor>
    <cofactor evidence="12">
        <name>Mn(2+)</name>
        <dbReference type="ChEBI" id="CHEBI:29035"/>
    </cofactor>
    <text evidence="12">Binds 2 magnesium or manganese ions per subunit.</text>
</comment>
<dbReference type="InterPro" id="IPR000291">
    <property type="entry name" value="D-Ala_lig_Van_CS"/>
</dbReference>
<name>A0A1F6C3I9_9BACT</name>
<evidence type="ECO:0000256" key="6">
    <source>
        <dbReference type="ARBA" id="ARBA00022840"/>
    </source>
</evidence>
<dbReference type="Gene3D" id="3.40.50.20">
    <property type="match status" value="2"/>
</dbReference>
<dbReference type="PANTHER" id="PTHR23132">
    <property type="entry name" value="D-ALANINE--D-ALANINE LIGASE"/>
    <property type="match status" value="1"/>
</dbReference>
<dbReference type="Pfam" id="PF07478">
    <property type="entry name" value="Dala_Dala_lig_C"/>
    <property type="match status" value="1"/>
</dbReference>
<dbReference type="STRING" id="1798473.A3G50_00950"/>
<comment type="function">
    <text evidence="10">Cell wall formation.</text>
</comment>
<evidence type="ECO:0000256" key="1">
    <source>
        <dbReference type="ARBA" id="ARBA00004496"/>
    </source>
</evidence>
<evidence type="ECO:0000256" key="13">
    <source>
        <dbReference type="PROSITE-ProRule" id="PRU00409"/>
    </source>
</evidence>
<evidence type="ECO:0000256" key="12">
    <source>
        <dbReference type="PIRSR" id="PIRSR039102-3"/>
    </source>
</evidence>
<evidence type="ECO:0000256" key="8">
    <source>
        <dbReference type="ARBA" id="ARBA00022984"/>
    </source>
</evidence>
<keyword evidence="7 10" id="KW-0133">Cell shape</keyword>
<dbReference type="SUPFAM" id="SSF56059">
    <property type="entry name" value="Glutathione synthetase ATP-binding domain-like"/>
    <property type="match status" value="1"/>
</dbReference>
<dbReference type="GO" id="GO:0008716">
    <property type="term" value="F:D-alanine-D-alanine ligase activity"/>
    <property type="evidence" value="ECO:0007669"/>
    <property type="project" value="UniProtKB-UniRule"/>
</dbReference>
<dbReference type="UniPathway" id="UPA00219"/>
<evidence type="ECO:0000256" key="4">
    <source>
        <dbReference type="ARBA" id="ARBA00022598"/>
    </source>
</evidence>
<feature type="domain" description="ATP-grasp" evidence="14">
    <location>
        <begin position="101"/>
        <end position="304"/>
    </location>
</feature>
<feature type="binding site" evidence="12">
    <location>
        <position position="259"/>
    </location>
    <ligand>
        <name>Mg(2+)</name>
        <dbReference type="ChEBI" id="CHEBI:18420"/>
        <label>1</label>
    </ligand>
</feature>
<feature type="active site" evidence="11">
    <location>
        <position position="16"/>
    </location>
</feature>
<dbReference type="PANTHER" id="PTHR23132:SF23">
    <property type="entry name" value="D-ALANINE--D-ALANINE LIGASE B"/>
    <property type="match status" value="1"/>
</dbReference>
<comment type="similarity">
    <text evidence="2 10">Belongs to the D-alanine--D-alanine ligase family.</text>
</comment>
<evidence type="ECO:0000256" key="10">
    <source>
        <dbReference type="HAMAP-Rule" id="MF_00047"/>
    </source>
</evidence>
<comment type="subcellular location">
    <subcellularLocation>
        <location evidence="1 10">Cytoplasm</location>
    </subcellularLocation>
</comment>
<evidence type="ECO:0000256" key="3">
    <source>
        <dbReference type="ARBA" id="ARBA00022490"/>
    </source>
</evidence>
<dbReference type="SUPFAM" id="SSF52440">
    <property type="entry name" value="PreATP-grasp domain"/>
    <property type="match status" value="1"/>
</dbReference>
<dbReference type="GO" id="GO:0071555">
    <property type="term" value="P:cell wall organization"/>
    <property type="evidence" value="ECO:0007669"/>
    <property type="project" value="UniProtKB-KW"/>
</dbReference>
<dbReference type="GO" id="GO:0009252">
    <property type="term" value="P:peptidoglycan biosynthetic process"/>
    <property type="evidence" value="ECO:0007669"/>
    <property type="project" value="UniProtKB-UniRule"/>
</dbReference>
<comment type="pathway">
    <text evidence="10">Cell wall biogenesis; peptidoglycan biosynthesis.</text>
</comment>
<evidence type="ECO:0000313" key="16">
    <source>
        <dbReference type="Proteomes" id="UP000176633"/>
    </source>
</evidence>
<dbReference type="GO" id="GO:0005524">
    <property type="term" value="F:ATP binding"/>
    <property type="evidence" value="ECO:0007669"/>
    <property type="project" value="UniProtKB-UniRule"/>
</dbReference>
<accession>A0A1F6C3I9</accession>
<keyword evidence="3 10" id="KW-0963">Cytoplasm</keyword>
<keyword evidence="12" id="KW-0464">Manganese</keyword>
<evidence type="ECO:0000256" key="9">
    <source>
        <dbReference type="ARBA" id="ARBA00023316"/>
    </source>
</evidence>
<evidence type="ECO:0000256" key="11">
    <source>
        <dbReference type="PIRSR" id="PIRSR039102-1"/>
    </source>
</evidence>
<dbReference type="Pfam" id="PF01820">
    <property type="entry name" value="Dala_Dala_lig_N"/>
    <property type="match status" value="2"/>
</dbReference>
<dbReference type="PROSITE" id="PS00843">
    <property type="entry name" value="DALA_DALA_LIGASE_1"/>
    <property type="match status" value="1"/>
</dbReference>
<proteinExistence type="inferred from homology"/>
<feature type="binding site" evidence="12">
    <location>
        <position position="273"/>
    </location>
    <ligand>
        <name>Mg(2+)</name>
        <dbReference type="ChEBI" id="CHEBI:18420"/>
        <label>2</label>
    </ligand>
</feature>
<dbReference type="AlphaFoldDB" id="A0A1F6C3I9"/>
<evidence type="ECO:0000313" key="15">
    <source>
        <dbReference type="EMBL" id="OGG43628.1"/>
    </source>
</evidence>
<dbReference type="EC" id="6.3.2.4" evidence="10"/>
<sequence>MSKIRVGVLRGGPSVEHEISLLTGANVLTNLVEDKYQAIDIFISKSGQWPAFPEVDVIFNALHGEYGEDGQVQSVLEKKSLPYTGSGVAASALAMDKWASRQLFQRAGLKTPPAINLQFSSFKIQDYQKIKYDLPWVVKPANRGSSLGVSLVNNEKEFHPALSKAFQYDDSVLVEQYIKGREVTCGILENFQGEKYFALPVIEIVLPLGKPLFDYQGKYDGSTQEICPGIFGEKTALAIQEAASLAHQSLGCRDYSRVDMIVAEDGIYVLEVNTLPGLTKESLFPKAAAVVGCSFDRLLDHLLTLALERQ</sequence>
<keyword evidence="6 13" id="KW-0067">ATP-binding</keyword>
<feature type="binding site" evidence="12">
    <location>
        <position position="271"/>
    </location>
    <ligand>
        <name>Mg(2+)</name>
        <dbReference type="ChEBI" id="CHEBI:18420"/>
        <label>1</label>
    </ligand>
</feature>
<dbReference type="Gene3D" id="3.30.470.20">
    <property type="entry name" value="ATP-grasp fold, B domain"/>
    <property type="match status" value="1"/>
</dbReference>
<dbReference type="PIRSF" id="PIRSF039102">
    <property type="entry name" value="Ddl/VanB"/>
    <property type="match status" value="1"/>
</dbReference>
<evidence type="ECO:0000256" key="5">
    <source>
        <dbReference type="ARBA" id="ARBA00022741"/>
    </source>
</evidence>
<keyword evidence="12" id="KW-0479">Metal-binding</keyword>
<dbReference type="InterPro" id="IPR011761">
    <property type="entry name" value="ATP-grasp"/>
</dbReference>
<protein>
    <recommendedName>
        <fullName evidence="10">D-alanine--D-alanine ligase</fullName>
        <ecNumber evidence="10">6.3.2.4</ecNumber>
    </recommendedName>
    <alternativeName>
        <fullName evidence="10">D-Ala-D-Ala ligase</fullName>
    </alternativeName>
    <alternativeName>
        <fullName evidence="10">D-alanylalanine synthetase</fullName>
    </alternativeName>
</protein>
<evidence type="ECO:0000256" key="2">
    <source>
        <dbReference type="ARBA" id="ARBA00010871"/>
    </source>
</evidence>
<dbReference type="GO" id="GO:0008360">
    <property type="term" value="P:regulation of cell shape"/>
    <property type="evidence" value="ECO:0007669"/>
    <property type="project" value="UniProtKB-KW"/>
</dbReference>
<comment type="caution">
    <text evidence="15">The sequence shown here is derived from an EMBL/GenBank/DDBJ whole genome shotgun (WGS) entry which is preliminary data.</text>
</comment>
<keyword evidence="8 10" id="KW-0573">Peptidoglycan synthesis</keyword>
<dbReference type="PROSITE" id="PS50975">
    <property type="entry name" value="ATP_GRASP"/>
    <property type="match status" value="1"/>
</dbReference>
<evidence type="ECO:0000256" key="7">
    <source>
        <dbReference type="ARBA" id="ARBA00022960"/>
    </source>
</evidence>
<dbReference type="Proteomes" id="UP000176633">
    <property type="component" value="Unassembled WGS sequence"/>
</dbReference>
<dbReference type="InterPro" id="IPR011127">
    <property type="entry name" value="Dala_Dala_lig_N"/>
</dbReference>
<dbReference type="InterPro" id="IPR013815">
    <property type="entry name" value="ATP_grasp_subdomain_1"/>
</dbReference>
<feature type="binding site" evidence="12">
    <location>
        <position position="271"/>
    </location>
    <ligand>
        <name>Mg(2+)</name>
        <dbReference type="ChEBI" id="CHEBI:18420"/>
        <label>2</label>
    </ligand>
</feature>
<feature type="active site" evidence="11">
    <location>
        <position position="282"/>
    </location>
</feature>
<reference evidence="15 16" key="1">
    <citation type="journal article" date="2016" name="Nat. Commun.">
        <title>Thousands of microbial genomes shed light on interconnected biogeochemical processes in an aquifer system.</title>
        <authorList>
            <person name="Anantharaman K."/>
            <person name="Brown C.T."/>
            <person name="Hug L.A."/>
            <person name="Sharon I."/>
            <person name="Castelle C.J."/>
            <person name="Probst A.J."/>
            <person name="Thomas B.C."/>
            <person name="Singh A."/>
            <person name="Wilkins M.J."/>
            <person name="Karaoz U."/>
            <person name="Brodie E.L."/>
            <person name="Williams K.H."/>
            <person name="Hubbard S.S."/>
            <person name="Banfield J.F."/>
        </authorList>
    </citation>
    <scope>NUCLEOTIDE SEQUENCE [LARGE SCALE GENOMIC DNA]</scope>
</reference>
<organism evidence="15 16">
    <name type="scientific">Candidatus Jorgensenbacteria bacterium RIFCSPLOWO2_12_FULL_42_11</name>
    <dbReference type="NCBI Taxonomy" id="1798473"/>
    <lineage>
        <taxon>Bacteria</taxon>
        <taxon>Candidatus Joergenseniibacteriota</taxon>
    </lineage>
</organism>
<dbReference type="InterPro" id="IPR005905">
    <property type="entry name" value="D_ala_D_ala"/>
</dbReference>
<dbReference type="GO" id="GO:0046872">
    <property type="term" value="F:metal ion binding"/>
    <property type="evidence" value="ECO:0007669"/>
    <property type="project" value="UniProtKB-KW"/>
</dbReference>